<dbReference type="GO" id="GO:0003700">
    <property type="term" value="F:DNA-binding transcription factor activity"/>
    <property type="evidence" value="ECO:0007669"/>
    <property type="project" value="InterPro"/>
</dbReference>
<gene>
    <name evidence="2" type="ORF">B1B_11889</name>
</gene>
<dbReference type="InterPro" id="IPR000835">
    <property type="entry name" value="HTH_MarR-typ"/>
</dbReference>
<organism evidence="2">
    <name type="scientific">mine drainage metagenome</name>
    <dbReference type="NCBI Taxonomy" id="410659"/>
    <lineage>
        <taxon>unclassified sequences</taxon>
        <taxon>metagenomes</taxon>
        <taxon>ecological metagenomes</taxon>
    </lineage>
</organism>
<evidence type="ECO:0000259" key="1">
    <source>
        <dbReference type="SMART" id="SM00347"/>
    </source>
</evidence>
<dbReference type="InterPro" id="IPR036388">
    <property type="entry name" value="WH-like_DNA-bd_sf"/>
</dbReference>
<dbReference type="Pfam" id="PF12802">
    <property type="entry name" value="MarR_2"/>
    <property type="match status" value="1"/>
</dbReference>
<name>T0ZKK3_9ZZZZ</name>
<comment type="caution">
    <text evidence="2">The sequence shown here is derived from an EMBL/GenBank/DDBJ whole genome shotgun (WGS) entry which is preliminary data.</text>
</comment>
<dbReference type="InterPro" id="IPR011991">
    <property type="entry name" value="ArsR-like_HTH"/>
</dbReference>
<dbReference type="SMART" id="SM00347">
    <property type="entry name" value="HTH_MARR"/>
    <property type="match status" value="1"/>
</dbReference>
<dbReference type="CDD" id="cd00090">
    <property type="entry name" value="HTH_ARSR"/>
    <property type="match status" value="1"/>
</dbReference>
<dbReference type="Gene3D" id="1.10.10.10">
    <property type="entry name" value="Winged helix-like DNA-binding domain superfamily/Winged helix DNA-binding domain"/>
    <property type="match status" value="1"/>
</dbReference>
<protein>
    <submittedName>
        <fullName evidence="2">Transcriptional regulator</fullName>
    </submittedName>
</protein>
<reference evidence="2" key="1">
    <citation type="submission" date="2013-08" db="EMBL/GenBank/DDBJ databases">
        <authorList>
            <person name="Mendez C."/>
            <person name="Richter M."/>
            <person name="Ferrer M."/>
            <person name="Sanchez J."/>
        </authorList>
    </citation>
    <scope>NUCLEOTIDE SEQUENCE</scope>
</reference>
<proteinExistence type="predicted"/>
<evidence type="ECO:0000313" key="2">
    <source>
        <dbReference type="EMBL" id="EQD48851.1"/>
    </source>
</evidence>
<accession>T0ZKK3</accession>
<reference evidence="2" key="2">
    <citation type="journal article" date="2014" name="ISME J.">
        <title>Microbial stratification in low pH oxic and suboxic macroscopic growths along an acid mine drainage.</title>
        <authorList>
            <person name="Mendez-Garcia C."/>
            <person name="Mesa V."/>
            <person name="Sprenger R.R."/>
            <person name="Richter M."/>
            <person name="Diez M.S."/>
            <person name="Solano J."/>
            <person name="Bargiela R."/>
            <person name="Golyshina O.V."/>
            <person name="Manteca A."/>
            <person name="Ramos J.L."/>
            <person name="Gallego J.R."/>
            <person name="Llorente I."/>
            <person name="Martins Dos Santos V.A."/>
            <person name="Jensen O.N."/>
            <person name="Pelaez A.I."/>
            <person name="Sanchez J."/>
            <person name="Ferrer M."/>
        </authorList>
    </citation>
    <scope>NUCLEOTIDE SEQUENCE</scope>
</reference>
<dbReference type="InterPro" id="IPR036390">
    <property type="entry name" value="WH_DNA-bd_sf"/>
</dbReference>
<dbReference type="EMBL" id="AUZY01007758">
    <property type="protein sequence ID" value="EQD48851.1"/>
    <property type="molecule type" value="Genomic_DNA"/>
</dbReference>
<feature type="domain" description="HTH marR-type" evidence="1">
    <location>
        <begin position="3"/>
        <end position="106"/>
    </location>
</feature>
<sequence>MTEPETPLGFPRRQRDILRLLKREADRSLGEIAQALGISKVATLRHLNRLEGRALVSRSLETGGRGRPRVRFRLRAASATLFPQAYSEMAGCALRFVEQRMGREAVVELLRDRAREVARRERHRFEGRSLPEKAATLVRIREEMGYMAESGPRRPGNPLTLLEHNCPILALAREYGEACDVERELFENLLGARVEAQHRVVAGDPVCRFVVHPRGSP</sequence>
<dbReference type="AlphaFoldDB" id="T0ZKK3"/>
<dbReference type="SUPFAM" id="SSF46785">
    <property type="entry name" value="Winged helix' DNA-binding domain"/>
    <property type="match status" value="1"/>
</dbReference>